<dbReference type="Proteomes" id="UP001153678">
    <property type="component" value="Unassembled WGS sequence"/>
</dbReference>
<dbReference type="EMBL" id="CAMKVN010012483">
    <property type="protein sequence ID" value="CAI2195472.1"/>
    <property type="molecule type" value="Genomic_DNA"/>
</dbReference>
<sequence length="70" mass="7610">IMANAADLIDIAQDNLPISSIFVFLTGFIVEIKLTQSNNLFKIIKLNVTEFAGNPQSGPIGKTFILDVDT</sequence>
<name>A0A9W4T6Z6_9GLOM</name>
<dbReference type="AlphaFoldDB" id="A0A9W4T6Z6"/>
<evidence type="ECO:0000313" key="1">
    <source>
        <dbReference type="EMBL" id="CAI2195472.1"/>
    </source>
</evidence>
<organism evidence="1 2">
    <name type="scientific">Funneliformis geosporum</name>
    <dbReference type="NCBI Taxonomy" id="1117311"/>
    <lineage>
        <taxon>Eukaryota</taxon>
        <taxon>Fungi</taxon>
        <taxon>Fungi incertae sedis</taxon>
        <taxon>Mucoromycota</taxon>
        <taxon>Glomeromycotina</taxon>
        <taxon>Glomeromycetes</taxon>
        <taxon>Glomerales</taxon>
        <taxon>Glomeraceae</taxon>
        <taxon>Funneliformis</taxon>
    </lineage>
</organism>
<dbReference type="OrthoDB" id="2405731at2759"/>
<gene>
    <name evidence="1" type="ORF">FWILDA_LOCUS17093</name>
</gene>
<proteinExistence type="predicted"/>
<accession>A0A9W4T6Z6</accession>
<comment type="caution">
    <text evidence="1">The sequence shown here is derived from an EMBL/GenBank/DDBJ whole genome shotgun (WGS) entry which is preliminary data.</text>
</comment>
<protein>
    <submittedName>
        <fullName evidence="1">10363_t:CDS:1</fullName>
    </submittedName>
</protein>
<keyword evidence="2" id="KW-1185">Reference proteome</keyword>
<evidence type="ECO:0000313" key="2">
    <source>
        <dbReference type="Proteomes" id="UP001153678"/>
    </source>
</evidence>
<reference evidence="1" key="1">
    <citation type="submission" date="2022-08" db="EMBL/GenBank/DDBJ databases">
        <authorList>
            <person name="Kallberg Y."/>
            <person name="Tangrot J."/>
            <person name="Rosling A."/>
        </authorList>
    </citation>
    <scope>NUCLEOTIDE SEQUENCE</scope>
    <source>
        <strain evidence="1">Wild A</strain>
    </source>
</reference>
<feature type="non-terminal residue" evidence="1">
    <location>
        <position position="1"/>
    </location>
</feature>